<keyword evidence="3" id="KW-1185">Reference proteome</keyword>
<accession>A0AAN6SE62</accession>
<dbReference type="EMBL" id="MU859181">
    <property type="protein sequence ID" value="KAK3950329.1"/>
    <property type="molecule type" value="Genomic_DNA"/>
</dbReference>
<protein>
    <submittedName>
        <fullName evidence="2">Uncharacterized protein</fullName>
    </submittedName>
</protein>
<reference evidence="2" key="1">
    <citation type="journal article" date="2023" name="Mol. Phylogenet. Evol.">
        <title>Genome-scale phylogeny and comparative genomics of the fungal order Sordariales.</title>
        <authorList>
            <person name="Hensen N."/>
            <person name="Bonometti L."/>
            <person name="Westerberg I."/>
            <person name="Brannstrom I.O."/>
            <person name="Guillou S."/>
            <person name="Cros-Aarteil S."/>
            <person name="Calhoun S."/>
            <person name="Haridas S."/>
            <person name="Kuo A."/>
            <person name="Mondo S."/>
            <person name="Pangilinan J."/>
            <person name="Riley R."/>
            <person name="LaButti K."/>
            <person name="Andreopoulos B."/>
            <person name="Lipzen A."/>
            <person name="Chen C."/>
            <person name="Yan M."/>
            <person name="Daum C."/>
            <person name="Ng V."/>
            <person name="Clum A."/>
            <person name="Steindorff A."/>
            <person name="Ohm R.A."/>
            <person name="Martin F."/>
            <person name="Silar P."/>
            <person name="Natvig D.O."/>
            <person name="Lalanne C."/>
            <person name="Gautier V."/>
            <person name="Ament-Velasquez S.L."/>
            <person name="Kruys A."/>
            <person name="Hutchinson M.I."/>
            <person name="Powell A.J."/>
            <person name="Barry K."/>
            <person name="Miller A.N."/>
            <person name="Grigoriev I.V."/>
            <person name="Debuchy R."/>
            <person name="Gladieux P."/>
            <person name="Hiltunen Thoren M."/>
            <person name="Johannesson H."/>
        </authorList>
    </citation>
    <scope>NUCLEOTIDE SEQUENCE</scope>
    <source>
        <strain evidence="2">CBS 626.80</strain>
    </source>
</reference>
<reference evidence="2" key="2">
    <citation type="submission" date="2023-06" db="EMBL/GenBank/DDBJ databases">
        <authorList>
            <consortium name="Lawrence Berkeley National Laboratory"/>
            <person name="Mondo S.J."/>
            <person name="Hensen N."/>
            <person name="Bonometti L."/>
            <person name="Westerberg I."/>
            <person name="Brannstrom I.O."/>
            <person name="Guillou S."/>
            <person name="Cros-Aarteil S."/>
            <person name="Calhoun S."/>
            <person name="Haridas S."/>
            <person name="Kuo A."/>
            <person name="Pangilinan J."/>
            <person name="Riley R."/>
            <person name="Labutti K."/>
            <person name="Andreopoulos B."/>
            <person name="Lipzen A."/>
            <person name="Chen C."/>
            <person name="Yanf M."/>
            <person name="Daum C."/>
            <person name="Ng V."/>
            <person name="Clum A."/>
            <person name="Steindorff A."/>
            <person name="Ohm R."/>
            <person name="Martin F."/>
            <person name="Silar P."/>
            <person name="Natvig D."/>
            <person name="Lalanne C."/>
            <person name="Gautier V."/>
            <person name="Ament-Velasquez S.L."/>
            <person name="Kruys A."/>
            <person name="Hutchinson M.I."/>
            <person name="Powell A.J."/>
            <person name="Barry K."/>
            <person name="Miller A.N."/>
            <person name="Grigoriev I.V."/>
            <person name="Debuchy R."/>
            <person name="Gladieux P."/>
            <person name="Thoren M.H."/>
            <person name="Johannesson H."/>
        </authorList>
    </citation>
    <scope>NUCLEOTIDE SEQUENCE</scope>
    <source>
        <strain evidence="2">CBS 626.80</strain>
    </source>
</reference>
<proteinExistence type="predicted"/>
<sequence>TPIHHSPPPLPPPTSNSSSQTDNQLINHQLLTHHPSRTSTSLFTTAFNSTLCRILLTSYLHRCTLMSQAVLNTADQHNAPRTAISAVQAILKVVVSPVEGSKIVTMMILKDGVS</sequence>
<feature type="non-terminal residue" evidence="2">
    <location>
        <position position="1"/>
    </location>
</feature>
<evidence type="ECO:0000313" key="3">
    <source>
        <dbReference type="Proteomes" id="UP001303222"/>
    </source>
</evidence>
<comment type="caution">
    <text evidence="2">The sequence shown here is derived from an EMBL/GenBank/DDBJ whole genome shotgun (WGS) entry which is preliminary data.</text>
</comment>
<evidence type="ECO:0000313" key="2">
    <source>
        <dbReference type="EMBL" id="KAK3950329.1"/>
    </source>
</evidence>
<name>A0AAN6SE62_9PEZI</name>
<feature type="non-terminal residue" evidence="2">
    <location>
        <position position="114"/>
    </location>
</feature>
<feature type="compositionally biased region" description="Pro residues" evidence="1">
    <location>
        <begin position="1"/>
        <end position="14"/>
    </location>
</feature>
<evidence type="ECO:0000256" key="1">
    <source>
        <dbReference type="SAM" id="MobiDB-lite"/>
    </source>
</evidence>
<gene>
    <name evidence="2" type="ORF">QBC32DRAFT_187077</name>
</gene>
<organism evidence="2 3">
    <name type="scientific">Pseudoneurospora amorphoporcata</name>
    <dbReference type="NCBI Taxonomy" id="241081"/>
    <lineage>
        <taxon>Eukaryota</taxon>
        <taxon>Fungi</taxon>
        <taxon>Dikarya</taxon>
        <taxon>Ascomycota</taxon>
        <taxon>Pezizomycotina</taxon>
        <taxon>Sordariomycetes</taxon>
        <taxon>Sordariomycetidae</taxon>
        <taxon>Sordariales</taxon>
        <taxon>Sordariaceae</taxon>
        <taxon>Pseudoneurospora</taxon>
    </lineage>
</organism>
<feature type="region of interest" description="Disordered" evidence="1">
    <location>
        <begin position="1"/>
        <end position="23"/>
    </location>
</feature>
<dbReference type="Proteomes" id="UP001303222">
    <property type="component" value="Unassembled WGS sequence"/>
</dbReference>
<dbReference type="AlphaFoldDB" id="A0AAN6SE62"/>